<dbReference type="Gene3D" id="1.10.420.10">
    <property type="entry name" value="Peroxidase, domain 2"/>
    <property type="match status" value="1"/>
</dbReference>
<dbReference type="PROSITE" id="PS50873">
    <property type="entry name" value="PEROXIDASE_4"/>
    <property type="match status" value="1"/>
</dbReference>
<feature type="site" description="Transition state stabilizer" evidence="16">
    <location>
        <position position="67"/>
    </location>
</feature>
<dbReference type="GO" id="GO:0046872">
    <property type="term" value="F:metal ion binding"/>
    <property type="evidence" value="ECO:0007669"/>
    <property type="project" value="UniProtKB-UniRule"/>
</dbReference>
<reference evidence="20" key="1">
    <citation type="submission" date="2000-03" db="EMBL/GenBank/DDBJ databases">
        <title>Cloning and characterization of peroxidase cDNAs in Spinacia oleracea.</title>
        <authorList>
            <person name="Diogon T."/>
            <person name="Simon P."/>
        </authorList>
    </citation>
    <scope>NUCLEOTIDE SEQUENCE</scope>
</reference>
<dbReference type="GO" id="GO:0006979">
    <property type="term" value="P:response to oxidative stress"/>
    <property type="evidence" value="ECO:0007669"/>
    <property type="project" value="UniProtKB-UniRule"/>
</dbReference>
<dbReference type="InterPro" id="IPR002016">
    <property type="entry name" value="Haem_peroxidase"/>
</dbReference>
<dbReference type="EC" id="1.11.1.7" evidence="3 18"/>
<evidence type="ECO:0000256" key="18">
    <source>
        <dbReference type="RuleBase" id="RU362060"/>
    </source>
</evidence>
<dbReference type="GO" id="GO:0020037">
    <property type="term" value="F:heme binding"/>
    <property type="evidence" value="ECO:0007669"/>
    <property type="project" value="UniProtKB-UniRule"/>
</dbReference>
<dbReference type="InterPro" id="IPR010255">
    <property type="entry name" value="Haem_peroxidase_sf"/>
</dbReference>
<comment type="cofactor">
    <cofactor evidence="15 18">
        <name>Ca(2+)</name>
        <dbReference type="ChEBI" id="CHEBI:29108"/>
    </cofactor>
    <text evidence="15 18">Binds 2 calcium ions per subunit.</text>
</comment>
<feature type="binding site" evidence="15">
    <location>
        <position position="75"/>
    </location>
    <ligand>
        <name>Ca(2+)</name>
        <dbReference type="ChEBI" id="CHEBI:29108"/>
        <label>1</label>
    </ligand>
</feature>
<keyword evidence="10 17" id="KW-1015">Disulfide bond</keyword>
<evidence type="ECO:0000256" key="11">
    <source>
        <dbReference type="ARBA" id="ARBA00023180"/>
    </source>
</evidence>
<dbReference type="EMBL" id="AF244921">
    <property type="protein sequence ID" value="AAF63024.1"/>
    <property type="molecule type" value="mRNA"/>
</dbReference>
<keyword evidence="6 15" id="KW-0479">Metal-binding</keyword>
<keyword evidence="18" id="KW-0964">Secreted</keyword>
<evidence type="ECO:0000256" key="15">
    <source>
        <dbReference type="PIRSR" id="PIRSR600823-3"/>
    </source>
</evidence>
<dbReference type="InterPro" id="IPR019794">
    <property type="entry name" value="Peroxidases_AS"/>
</dbReference>
<evidence type="ECO:0000256" key="14">
    <source>
        <dbReference type="PIRSR" id="PIRSR600823-2"/>
    </source>
</evidence>
<evidence type="ECO:0000259" key="19">
    <source>
        <dbReference type="PROSITE" id="PS50873"/>
    </source>
</evidence>
<feature type="binding site" evidence="15">
    <location>
        <position position="93"/>
    </location>
    <ligand>
        <name>Ca(2+)</name>
        <dbReference type="ChEBI" id="CHEBI:29108"/>
        <label>1</label>
    </ligand>
</feature>
<dbReference type="CDD" id="cd00693">
    <property type="entry name" value="secretory_peroxidase"/>
    <property type="match status" value="1"/>
</dbReference>
<evidence type="ECO:0000256" key="2">
    <source>
        <dbReference type="ARBA" id="ARBA00006873"/>
    </source>
</evidence>
<dbReference type="Gene3D" id="1.10.520.10">
    <property type="match status" value="1"/>
</dbReference>
<evidence type="ECO:0000256" key="6">
    <source>
        <dbReference type="ARBA" id="ARBA00022723"/>
    </source>
</evidence>
<feature type="binding site" evidence="15">
    <location>
        <position position="251"/>
    </location>
    <ligand>
        <name>Ca(2+)</name>
        <dbReference type="ChEBI" id="CHEBI:29108"/>
        <label>2</label>
    </ligand>
</feature>
<comment type="subcellular location">
    <subcellularLocation>
        <location evidence="18">Secreted</location>
    </subcellularLocation>
</comment>
<comment type="function">
    <text evidence="18">Removal of H(2)O(2), oxidation of toxic reductants, biosynthesis and degradation of lignin, suberization, auxin catabolism, response to environmental stresses such as wounding, pathogen attack and oxidative stress.</text>
</comment>
<dbReference type="FunFam" id="1.10.420.10:FF:000001">
    <property type="entry name" value="Peroxidase"/>
    <property type="match status" value="1"/>
</dbReference>
<dbReference type="PRINTS" id="PR00461">
    <property type="entry name" value="PLPEROXIDASE"/>
</dbReference>
<evidence type="ECO:0000256" key="7">
    <source>
        <dbReference type="ARBA" id="ARBA00022837"/>
    </source>
</evidence>
<feature type="binding site" evidence="15">
    <location>
        <position position="72"/>
    </location>
    <ligand>
        <name>Ca(2+)</name>
        <dbReference type="ChEBI" id="CHEBI:29108"/>
        <label>1</label>
    </ligand>
</feature>
<dbReference type="SUPFAM" id="SSF48113">
    <property type="entry name" value="Heme-dependent peroxidases"/>
    <property type="match status" value="1"/>
</dbReference>
<keyword evidence="9 15" id="KW-0408">Iron</keyword>
<feature type="chain" id="PRO_5005144917" description="Peroxidase" evidence="18">
    <location>
        <begin position="30"/>
        <end position="331"/>
    </location>
</feature>
<keyword evidence="7 15" id="KW-0106">Calcium</keyword>
<keyword evidence="12 18" id="KW-0376">Hydrogen peroxide</keyword>
<comment type="cofactor">
    <cofactor evidence="15 18">
        <name>heme b</name>
        <dbReference type="ChEBI" id="CHEBI:60344"/>
    </cofactor>
    <text evidence="15 18">Binds 1 heme b (iron(II)-protoporphyrin IX) group per subunit.</text>
</comment>
<feature type="disulfide bond" evidence="17">
    <location>
        <begin position="73"/>
        <end position="78"/>
    </location>
</feature>
<dbReference type="PROSITE" id="PS00436">
    <property type="entry name" value="PEROXIDASE_2"/>
    <property type="match status" value="1"/>
</dbReference>
<comment type="similarity">
    <text evidence="18">Belongs to the peroxidase family. Classical plant (class III) peroxidase subfamily.</text>
</comment>
<dbReference type="PRINTS" id="PR00458">
    <property type="entry name" value="PEROXIDASE"/>
</dbReference>
<organism evidence="20">
    <name type="scientific">Spinacia oleracea</name>
    <name type="common">Spinach</name>
    <dbReference type="NCBI Taxonomy" id="3562"/>
    <lineage>
        <taxon>Eukaryota</taxon>
        <taxon>Viridiplantae</taxon>
        <taxon>Streptophyta</taxon>
        <taxon>Embryophyta</taxon>
        <taxon>Tracheophyta</taxon>
        <taxon>Spermatophyta</taxon>
        <taxon>Magnoliopsida</taxon>
        <taxon>eudicotyledons</taxon>
        <taxon>Gunneridae</taxon>
        <taxon>Pentapetalae</taxon>
        <taxon>Caryophyllales</taxon>
        <taxon>Chenopodiaceae</taxon>
        <taxon>Chenopodioideae</taxon>
        <taxon>Anserineae</taxon>
        <taxon>Spinacia</taxon>
    </lineage>
</organism>
<evidence type="ECO:0000256" key="12">
    <source>
        <dbReference type="ARBA" id="ARBA00023324"/>
    </source>
</evidence>
<evidence type="ECO:0000313" key="20">
    <source>
        <dbReference type="EMBL" id="AAF63024.1"/>
    </source>
</evidence>
<feature type="binding site" evidence="15">
    <location>
        <position position="199"/>
    </location>
    <ligand>
        <name>Ca(2+)</name>
        <dbReference type="ChEBI" id="CHEBI:29108"/>
        <label>2</label>
    </ligand>
</feature>
<evidence type="ECO:0000256" key="9">
    <source>
        <dbReference type="ARBA" id="ARBA00023004"/>
    </source>
</evidence>
<evidence type="ECO:0000256" key="10">
    <source>
        <dbReference type="ARBA" id="ARBA00023157"/>
    </source>
</evidence>
<dbReference type="InterPro" id="IPR033905">
    <property type="entry name" value="Secretory_peroxidase"/>
</dbReference>
<keyword evidence="5 18" id="KW-0349">Heme</keyword>
<accession>Q9M4Z5</accession>
<protein>
    <recommendedName>
        <fullName evidence="3 18">Peroxidase</fullName>
        <ecNumber evidence="3 18">1.11.1.7</ecNumber>
    </recommendedName>
</protein>
<evidence type="ECO:0000256" key="3">
    <source>
        <dbReference type="ARBA" id="ARBA00012313"/>
    </source>
</evidence>
<dbReference type="InterPro" id="IPR019793">
    <property type="entry name" value="Peroxidases_heam-ligand_BS"/>
</dbReference>
<proteinExistence type="evidence at transcript level"/>
<evidence type="ECO:0000256" key="4">
    <source>
        <dbReference type="ARBA" id="ARBA00022559"/>
    </source>
</evidence>
<keyword evidence="11" id="KW-0325">Glycoprotein</keyword>
<dbReference type="GO" id="GO:0042744">
    <property type="term" value="P:hydrogen peroxide catabolic process"/>
    <property type="evidence" value="ECO:0007669"/>
    <property type="project" value="UniProtKB-KW"/>
</dbReference>
<feature type="binding site" evidence="15">
    <location>
        <position position="81"/>
    </location>
    <ligand>
        <name>Ca(2+)</name>
        <dbReference type="ChEBI" id="CHEBI:29108"/>
        <label>1</label>
    </ligand>
</feature>
<feature type="binding site" evidence="15">
    <location>
        <position position="79"/>
    </location>
    <ligand>
        <name>Ca(2+)</name>
        <dbReference type="ChEBI" id="CHEBI:29108"/>
        <label>1</label>
    </ligand>
</feature>
<evidence type="ECO:0000256" key="8">
    <source>
        <dbReference type="ARBA" id="ARBA00023002"/>
    </source>
</evidence>
<evidence type="ECO:0000256" key="13">
    <source>
        <dbReference type="PIRSR" id="PIRSR600823-1"/>
    </source>
</evidence>
<keyword evidence="18" id="KW-0732">Signal</keyword>
<feature type="disulfide bond" evidence="17">
    <location>
        <begin position="205"/>
        <end position="237"/>
    </location>
</feature>
<dbReference type="PANTHER" id="PTHR31235">
    <property type="entry name" value="PEROXIDASE 25-RELATED"/>
    <property type="match status" value="1"/>
</dbReference>
<feature type="disulfide bond" evidence="17">
    <location>
        <begin position="40"/>
        <end position="120"/>
    </location>
</feature>
<sequence length="331" mass="36266">MSIKMNIHSSVRFLVLFSVLSCLSVQLEAQLQVGFYCESCPSAERIVREEVMKGFMNDKGVAPGLVRMHFHDCFVRGCDGSVLIDSTSSNTAEKDSPANNPSLRGFEVIDSAKTRLEAECKGVVSCADILAFAARDSVAMTRGQRYDVPSGRKDGRVSLVSEGFQNIPGFTFNVTRLTQSFANKNLTQEEMVTLSGAHTIGRSHCTSVSNRLYNFSGTNGADPTLDSKYAGQLQQQCPQGSTNSNQVVLMDPVSPFITDVNYYQDVLANKGLFRSDQTLLTDSNTANEVNQNGRNQFLWMRKFAAAMVNMGQIEVLTGTNGEIRTNCSVIN</sequence>
<evidence type="ECO:0000256" key="17">
    <source>
        <dbReference type="PIRSR" id="PIRSR600823-5"/>
    </source>
</evidence>
<comment type="catalytic activity">
    <reaction evidence="1 18">
        <text>2 a phenolic donor + H2O2 = 2 a phenolic radical donor + 2 H2O</text>
        <dbReference type="Rhea" id="RHEA:56136"/>
        <dbReference type="ChEBI" id="CHEBI:15377"/>
        <dbReference type="ChEBI" id="CHEBI:16240"/>
        <dbReference type="ChEBI" id="CHEBI:139520"/>
        <dbReference type="ChEBI" id="CHEBI:139521"/>
        <dbReference type="EC" id="1.11.1.7"/>
    </reaction>
</comment>
<keyword evidence="8 18" id="KW-0560">Oxidoreductase</keyword>
<dbReference type="PeroxiBase" id="189">
    <property type="entry name" value="SoPrx12"/>
</dbReference>
<dbReference type="AlphaFoldDB" id="Q9M4Z5"/>
<feature type="signal peptide" evidence="18">
    <location>
        <begin position="1"/>
        <end position="29"/>
    </location>
</feature>
<evidence type="ECO:0000256" key="16">
    <source>
        <dbReference type="PIRSR" id="PIRSR600823-4"/>
    </source>
</evidence>
<keyword evidence="4 18" id="KW-0575">Peroxidase</keyword>
<name>Q9M4Z5_SPIOL</name>
<dbReference type="GO" id="GO:0140825">
    <property type="term" value="F:lactoperoxidase activity"/>
    <property type="evidence" value="ECO:0007669"/>
    <property type="project" value="UniProtKB-EC"/>
</dbReference>
<dbReference type="GO" id="GO:0005576">
    <property type="term" value="C:extracellular region"/>
    <property type="evidence" value="ECO:0007669"/>
    <property type="project" value="UniProtKB-SubCell"/>
</dbReference>
<dbReference type="PROSITE" id="PS00435">
    <property type="entry name" value="PEROXIDASE_1"/>
    <property type="match status" value="1"/>
</dbReference>
<feature type="binding site" evidence="14">
    <location>
        <position position="168"/>
    </location>
    <ligand>
        <name>substrate</name>
    </ligand>
</feature>
<feature type="binding site" evidence="15">
    <location>
        <position position="259"/>
    </location>
    <ligand>
        <name>Ca(2+)</name>
        <dbReference type="ChEBI" id="CHEBI:29108"/>
        <label>2</label>
    </ligand>
</feature>
<comment type="similarity">
    <text evidence="2">Belongs to the peroxidase family. Ascorbate peroxidase subfamily.</text>
</comment>
<feature type="binding site" evidence="15">
    <location>
        <position position="77"/>
    </location>
    <ligand>
        <name>Ca(2+)</name>
        <dbReference type="ChEBI" id="CHEBI:29108"/>
        <label>1</label>
    </ligand>
</feature>
<dbReference type="Pfam" id="PF00141">
    <property type="entry name" value="peroxidase"/>
    <property type="match status" value="1"/>
</dbReference>
<dbReference type="InterPro" id="IPR000823">
    <property type="entry name" value="Peroxidase_pln"/>
</dbReference>
<evidence type="ECO:0000256" key="1">
    <source>
        <dbReference type="ARBA" id="ARBA00000189"/>
    </source>
</evidence>
<feature type="binding site" description="axial binding residue" evidence="15">
    <location>
        <position position="198"/>
    </location>
    <ligand>
        <name>heme b</name>
        <dbReference type="ChEBI" id="CHEBI:60344"/>
    </ligand>
    <ligandPart>
        <name>Fe</name>
        <dbReference type="ChEBI" id="CHEBI:18248"/>
    </ligandPart>
</feature>
<dbReference type="FunFam" id="1.10.520.10:FF:000001">
    <property type="entry name" value="Peroxidase"/>
    <property type="match status" value="1"/>
</dbReference>
<feature type="disulfide bond" evidence="17">
    <location>
        <begin position="126"/>
        <end position="327"/>
    </location>
</feature>
<feature type="domain" description="Plant heme peroxidase family profile" evidence="19">
    <location>
        <begin position="30"/>
        <end position="331"/>
    </location>
</feature>
<feature type="active site" description="Proton acceptor" evidence="13">
    <location>
        <position position="71"/>
    </location>
</feature>
<evidence type="ECO:0000256" key="5">
    <source>
        <dbReference type="ARBA" id="ARBA00022617"/>
    </source>
</evidence>